<dbReference type="GO" id="GO:0006915">
    <property type="term" value="P:apoptotic process"/>
    <property type="evidence" value="ECO:0007669"/>
    <property type="project" value="UniProtKB-KW"/>
</dbReference>
<keyword evidence="11" id="KW-0636">Prenylation</keyword>
<evidence type="ECO:0000256" key="5">
    <source>
        <dbReference type="ARBA" id="ARBA00022703"/>
    </source>
</evidence>
<gene>
    <name evidence="17" type="primary">LOC117348532</name>
</gene>
<keyword evidence="16" id="KW-1185">Reference proteome</keyword>
<keyword evidence="5" id="KW-0053">Apoptosis</keyword>
<dbReference type="Proteomes" id="UP000515159">
    <property type="component" value="Chromosome 14"/>
</dbReference>
<evidence type="ECO:0000256" key="4">
    <source>
        <dbReference type="ARBA" id="ARBA00022490"/>
    </source>
</evidence>
<dbReference type="InterPro" id="IPR036249">
    <property type="entry name" value="Thioredoxin-like_sf"/>
</dbReference>
<comment type="similarity">
    <text evidence="13">Belongs to the SelWTH family.</text>
</comment>
<dbReference type="Pfam" id="PF10262">
    <property type="entry name" value="Rdx"/>
    <property type="match status" value="1"/>
</dbReference>
<keyword evidence="6" id="KW-0007">Acetylation</keyword>
<dbReference type="InParanoid" id="A0A6P8PPN8"/>
<evidence type="ECO:0000256" key="8">
    <source>
        <dbReference type="ARBA" id="ARBA00023157"/>
    </source>
</evidence>
<dbReference type="SUPFAM" id="SSF52833">
    <property type="entry name" value="Thioredoxin-like"/>
    <property type="match status" value="1"/>
</dbReference>
<dbReference type="GO" id="GO:0005829">
    <property type="term" value="C:cytosol"/>
    <property type="evidence" value="ECO:0007669"/>
    <property type="project" value="UniProtKB-SubCell"/>
</dbReference>
<dbReference type="GeneID" id="117348532"/>
<evidence type="ECO:0000313" key="16">
    <source>
        <dbReference type="Proteomes" id="UP000515159"/>
    </source>
</evidence>
<evidence type="ECO:0000256" key="15">
    <source>
        <dbReference type="ARBA" id="ARBA00069166"/>
    </source>
</evidence>
<dbReference type="OrthoDB" id="5962009at2759"/>
<accession>A0A6P8PPN8</accession>
<evidence type="ECO:0000256" key="2">
    <source>
        <dbReference type="ARBA" id="ARBA00004514"/>
    </source>
</evidence>
<dbReference type="Gene3D" id="3.40.30.10">
    <property type="entry name" value="Glutaredoxin"/>
    <property type="match status" value="1"/>
</dbReference>
<reference evidence="17" key="1">
    <citation type="submission" date="2025-08" db="UniProtKB">
        <authorList>
            <consortium name="RefSeq"/>
        </authorList>
    </citation>
    <scope>IDENTIFICATION</scope>
</reference>
<keyword evidence="10" id="KW-0449">Lipoprotein</keyword>
<keyword evidence="7" id="KW-0472">Membrane</keyword>
<dbReference type="GO" id="GO:0005886">
    <property type="term" value="C:plasma membrane"/>
    <property type="evidence" value="ECO:0007669"/>
    <property type="project" value="UniProtKB-SubCell"/>
</dbReference>
<dbReference type="InterPro" id="IPR011893">
    <property type="entry name" value="Selenoprotein_Rdx-typ"/>
</dbReference>
<organism evidence="16 17">
    <name type="scientific">Geotrypetes seraphini</name>
    <name type="common">Gaboon caecilian</name>
    <name type="synonym">Caecilia seraphini</name>
    <dbReference type="NCBI Taxonomy" id="260995"/>
    <lineage>
        <taxon>Eukaryota</taxon>
        <taxon>Metazoa</taxon>
        <taxon>Chordata</taxon>
        <taxon>Craniata</taxon>
        <taxon>Vertebrata</taxon>
        <taxon>Euteleostomi</taxon>
        <taxon>Amphibia</taxon>
        <taxon>Gymnophiona</taxon>
        <taxon>Geotrypetes</taxon>
    </lineage>
</organism>
<sequence>MPVEYIPHTKSHLRGYESRYWELAEQIKQHVPDAVVSGEKGRNGSFEVKVNEKLIFSKLECCGFPYSEDIIEAIEKMQAGEDAGKILRTHKMCVIV</sequence>
<evidence type="ECO:0000256" key="9">
    <source>
        <dbReference type="ARBA" id="ARBA00023284"/>
    </source>
</evidence>
<comment type="function">
    <text evidence="12">Increases cell migration by inducing filopodia formation at the leading edge of migrating cells. Plays a role in regulation of apoptosis, possibly through control of CASP3. May be involved in a redox-related process.</text>
</comment>
<evidence type="ECO:0000256" key="10">
    <source>
        <dbReference type="ARBA" id="ARBA00023288"/>
    </source>
</evidence>
<evidence type="ECO:0000256" key="12">
    <source>
        <dbReference type="ARBA" id="ARBA00055778"/>
    </source>
</evidence>
<keyword evidence="9" id="KW-0676">Redox-active center</keyword>
<evidence type="ECO:0000256" key="6">
    <source>
        <dbReference type="ARBA" id="ARBA00022990"/>
    </source>
</evidence>
<evidence type="ECO:0000256" key="14">
    <source>
        <dbReference type="ARBA" id="ARBA00065658"/>
    </source>
</evidence>
<protein>
    <recommendedName>
        <fullName evidence="15">Migration and invasion enhancer 1</fullName>
    </recommendedName>
</protein>
<evidence type="ECO:0000256" key="7">
    <source>
        <dbReference type="ARBA" id="ARBA00023136"/>
    </source>
</evidence>
<dbReference type="AlphaFoldDB" id="A0A6P8PPN8"/>
<comment type="subcellular location">
    <subcellularLocation>
        <location evidence="1">Cell membrane</location>
        <topology evidence="1">Lipid-anchor</topology>
        <orientation evidence="1">Cytoplasmic side</orientation>
    </subcellularLocation>
    <subcellularLocation>
        <location evidence="2">Cytoplasm</location>
        <location evidence="2">Cytosol</location>
    </subcellularLocation>
</comment>
<dbReference type="KEGG" id="gsh:117348532"/>
<dbReference type="RefSeq" id="XP_033776663.1">
    <property type="nucleotide sequence ID" value="XM_033920772.1"/>
</dbReference>
<evidence type="ECO:0000313" key="17">
    <source>
        <dbReference type="RefSeq" id="XP_033776663.1"/>
    </source>
</evidence>
<evidence type="ECO:0000256" key="13">
    <source>
        <dbReference type="ARBA" id="ARBA00060789"/>
    </source>
</evidence>
<keyword evidence="8" id="KW-1015">Disulfide bond</keyword>
<dbReference type="FunFam" id="3.40.30.10:FF:000131">
    <property type="entry name" value="migration and invasion enhancer 1"/>
    <property type="match status" value="1"/>
</dbReference>
<name>A0A6P8PPN8_GEOSA</name>
<evidence type="ECO:0000256" key="3">
    <source>
        <dbReference type="ARBA" id="ARBA00022475"/>
    </source>
</evidence>
<keyword evidence="3" id="KW-1003">Cell membrane</keyword>
<evidence type="ECO:0000256" key="1">
    <source>
        <dbReference type="ARBA" id="ARBA00004342"/>
    </source>
</evidence>
<evidence type="ECO:0000256" key="11">
    <source>
        <dbReference type="ARBA" id="ARBA00023289"/>
    </source>
</evidence>
<proteinExistence type="inferred from homology"/>
<comment type="subunit">
    <text evidence="14">Interacts with GPX1.</text>
</comment>
<dbReference type="NCBIfam" id="TIGR02174">
    <property type="entry name" value="CXXU_selWTH"/>
    <property type="match status" value="1"/>
</dbReference>
<keyword evidence="4" id="KW-0963">Cytoplasm</keyword>